<evidence type="ECO:0000313" key="5">
    <source>
        <dbReference type="Proteomes" id="UP000238701"/>
    </source>
</evidence>
<protein>
    <submittedName>
        <fullName evidence="4">Putative Pyrroloquinoline quinone biosynthesis protein D</fullName>
    </submittedName>
</protein>
<comment type="pathway">
    <text evidence="1">Cofactor biosynthesis; pyrroloquinoline quinone biosynthesis.</text>
</comment>
<dbReference type="AlphaFoldDB" id="A0A2U3KFI3"/>
<organism evidence="4 5">
    <name type="scientific">Candidatus Sulfotelmatobacter kueseliae</name>
    <dbReference type="NCBI Taxonomy" id="2042962"/>
    <lineage>
        <taxon>Bacteria</taxon>
        <taxon>Pseudomonadati</taxon>
        <taxon>Acidobacteriota</taxon>
        <taxon>Terriglobia</taxon>
        <taxon>Terriglobales</taxon>
        <taxon>Candidatus Korobacteraceae</taxon>
        <taxon>Candidatus Sulfotelmatobacter</taxon>
    </lineage>
</organism>
<dbReference type="InterPro" id="IPR022479">
    <property type="entry name" value="PqqD_bac"/>
</dbReference>
<dbReference type="Proteomes" id="UP000238701">
    <property type="component" value="Unassembled WGS sequence"/>
</dbReference>
<dbReference type="InterPro" id="IPR041881">
    <property type="entry name" value="PqqD_sf"/>
</dbReference>
<dbReference type="NCBIfam" id="TIGR03859">
    <property type="entry name" value="PQQ_PqqD"/>
    <property type="match status" value="1"/>
</dbReference>
<dbReference type="GO" id="GO:0048038">
    <property type="term" value="F:quinone binding"/>
    <property type="evidence" value="ECO:0007669"/>
    <property type="project" value="InterPro"/>
</dbReference>
<evidence type="ECO:0000256" key="2">
    <source>
        <dbReference type="ARBA" id="ARBA00011741"/>
    </source>
</evidence>
<evidence type="ECO:0000313" key="4">
    <source>
        <dbReference type="EMBL" id="SPF38424.1"/>
    </source>
</evidence>
<reference evidence="5" key="1">
    <citation type="submission" date="2018-02" db="EMBL/GenBank/DDBJ databases">
        <authorList>
            <person name="Hausmann B."/>
        </authorList>
    </citation>
    <scope>NUCLEOTIDE SEQUENCE [LARGE SCALE GENOMIC DNA]</scope>
    <source>
        <strain evidence="5">Peat soil MAG SbA1</strain>
    </source>
</reference>
<sequence length="91" mass="10174">MAPPLDSSQPRLAAGCRWGGTEENRMILFPEGAIKLQGTGRQVLERCDGQRTFGEVIAGLQKEFGTTDPAKIRSDISIFLEQLHRKRIVDY</sequence>
<dbReference type="InterPro" id="IPR008792">
    <property type="entry name" value="PQQD"/>
</dbReference>
<proteinExistence type="predicted"/>
<gene>
    <name evidence="4" type="ORF">SBA1_20125</name>
</gene>
<evidence type="ECO:0000256" key="1">
    <source>
        <dbReference type="ARBA" id="ARBA00004886"/>
    </source>
</evidence>
<dbReference type="UniPathway" id="UPA00539"/>
<dbReference type="OrthoDB" id="121844at2"/>
<keyword evidence="3" id="KW-0884">PQQ biosynthesis</keyword>
<name>A0A2U3KFI3_9BACT</name>
<dbReference type="GO" id="GO:0018189">
    <property type="term" value="P:pyrroloquinoline quinone biosynthetic process"/>
    <property type="evidence" value="ECO:0007669"/>
    <property type="project" value="UniProtKB-UniPathway"/>
</dbReference>
<dbReference type="Gene3D" id="1.10.10.1150">
    <property type="entry name" value="Coenzyme PQQ synthesis protein D (PqqD)"/>
    <property type="match status" value="1"/>
</dbReference>
<dbReference type="EMBL" id="OMOD01000111">
    <property type="protein sequence ID" value="SPF38424.1"/>
    <property type="molecule type" value="Genomic_DNA"/>
</dbReference>
<comment type="subunit">
    <text evidence="2">Monomer. Interacts with PqqE.</text>
</comment>
<dbReference type="Pfam" id="PF05402">
    <property type="entry name" value="PqqD"/>
    <property type="match status" value="1"/>
</dbReference>
<evidence type="ECO:0000256" key="3">
    <source>
        <dbReference type="ARBA" id="ARBA00022905"/>
    </source>
</evidence>
<accession>A0A2U3KFI3</accession>